<organism evidence="2">
    <name type="scientific">Candidatus Kentrum sp. SD</name>
    <dbReference type="NCBI Taxonomy" id="2126332"/>
    <lineage>
        <taxon>Bacteria</taxon>
        <taxon>Pseudomonadati</taxon>
        <taxon>Pseudomonadota</taxon>
        <taxon>Gammaproteobacteria</taxon>
        <taxon>Candidatus Kentrum</taxon>
    </lineage>
</organism>
<evidence type="ECO:0000313" key="1">
    <source>
        <dbReference type="EMBL" id="VFK40497.1"/>
    </source>
</evidence>
<proteinExistence type="predicted"/>
<name>A0A450YWE9_9GAMM</name>
<sequence>MRKNTWIESSLVAETAGFRMNKLRILLRKHVGTPRKICDFPIDHTQIAQRSALSHRMNDSDRAIITA</sequence>
<dbReference type="EMBL" id="CAADFR010000061">
    <property type="protein sequence ID" value="VFK40497.1"/>
    <property type="molecule type" value="Genomic_DNA"/>
</dbReference>
<dbReference type="EMBL" id="CAADFU010000062">
    <property type="protein sequence ID" value="VFK45860.1"/>
    <property type="molecule type" value="Genomic_DNA"/>
</dbReference>
<evidence type="ECO:0000313" key="2">
    <source>
        <dbReference type="EMBL" id="VFK45860.1"/>
    </source>
</evidence>
<dbReference type="AlphaFoldDB" id="A0A450YWE9"/>
<gene>
    <name evidence="2" type="ORF">BECKSD772E_GA0070983_106213</name>
    <name evidence="1" type="ORF">BECKSD772F_GA0070984_106113</name>
</gene>
<accession>A0A450YWE9</accession>
<reference evidence="2" key="1">
    <citation type="submission" date="2019-02" db="EMBL/GenBank/DDBJ databases">
        <authorList>
            <person name="Gruber-Vodicka R. H."/>
            <person name="Seah K. B. B."/>
        </authorList>
    </citation>
    <scope>NUCLEOTIDE SEQUENCE</scope>
    <source>
        <strain evidence="2">BECK_S1320</strain>
        <strain evidence="1">BECK_S1321</strain>
    </source>
</reference>
<protein>
    <submittedName>
        <fullName evidence="2">Uncharacterized protein</fullName>
    </submittedName>
</protein>